<dbReference type="Pfam" id="PF00884">
    <property type="entry name" value="Sulfatase"/>
    <property type="match status" value="1"/>
</dbReference>
<dbReference type="AlphaFoldDB" id="A0A3B1AAR5"/>
<keyword evidence="2" id="KW-1003">Cell membrane</keyword>
<feature type="transmembrane region" description="Helical" evidence="6">
    <location>
        <begin position="110"/>
        <end position="137"/>
    </location>
</feature>
<dbReference type="PANTHER" id="PTHR47371">
    <property type="entry name" value="LIPOTEICHOIC ACID SYNTHASE"/>
    <property type="match status" value="1"/>
</dbReference>
<accession>A0A3B1AAR5</accession>
<dbReference type="InterPro" id="IPR000917">
    <property type="entry name" value="Sulfatase_N"/>
</dbReference>
<proteinExistence type="predicted"/>
<reference evidence="8" key="1">
    <citation type="submission" date="2018-06" db="EMBL/GenBank/DDBJ databases">
        <authorList>
            <person name="Zhirakovskaya E."/>
        </authorList>
    </citation>
    <scope>NUCLEOTIDE SEQUENCE</scope>
</reference>
<evidence type="ECO:0000313" key="8">
    <source>
        <dbReference type="EMBL" id="VAW96707.1"/>
    </source>
</evidence>
<comment type="subcellular location">
    <subcellularLocation>
        <location evidence="1">Cell membrane</location>
        <topology evidence="1">Multi-pass membrane protein</topology>
    </subcellularLocation>
</comment>
<dbReference type="GO" id="GO:0005886">
    <property type="term" value="C:plasma membrane"/>
    <property type="evidence" value="ECO:0007669"/>
    <property type="project" value="UniProtKB-SubCell"/>
</dbReference>
<keyword evidence="5 6" id="KW-0472">Membrane</keyword>
<dbReference type="InterPro" id="IPR050448">
    <property type="entry name" value="OpgB/LTA_synthase_biosynth"/>
</dbReference>
<evidence type="ECO:0000256" key="5">
    <source>
        <dbReference type="ARBA" id="ARBA00023136"/>
    </source>
</evidence>
<dbReference type="CDD" id="cd16015">
    <property type="entry name" value="LTA_synthase"/>
    <property type="match status" value="1"/>
</dbReference>
<feature type="domain" description="Sulfatase N-terminal" evidence="7">
    <location>
        <begin position="249"/>
        <end position="535"/>
    </location>
</feature>
<protein>
    <submittedName>
        <fullName evidence="8">Sulfatase family protein</fullName>
    </submittedName>
</protein>
<name>A0A3B1AAR5_9ZZZZ</name>
<feature type="transmembrane region" description="Helical" evidence="6">
    <location>
        <begin position="149"/>
        <end position="170"/>
    </location>
</feature>
<feature type="transmembrane region" description="Helical" evidence="6">
    <location>
        <begin position="57"/>
        <end position="74"/>
    </location>
</feature>
<gene>
    <name evidence="8" type="ORF">MNBD_GAMMA21-1141</name>
</gene>
<dbReference type="PANTHER" id="PTHR47371:SF3">
    <property type="entry name" value="PHOSPHOGLYCEROL TRANSFERASE I"/>
    <property type="match status" value="1"/>
</dbReference>
<sequence>MFNNPTDPIPSNDLWYAFYLGTKFDLRLALYVLLPLFLFGWIKWLSPFRNNISRRLWLAYLVIAASGVLMLYLLDFGHYAYLNKRVDATVLRFLSNLSTSTEMVWQSYPVIPWLLAIIVLITLNAFVINRLIVYFGAQPAVSIKKRHKLWLVPLSFFIFIFAIFGKFSYYPLRWSDAFFSPHAYTSSVASNPVLYFFNTLKNKQIKFDIAKTQEYYPLISEYLGVTRPDKNNLNYTRYFPARPAFENPPNIVMVFLESFAAYKTGAFGNKLNPTPHFDEIEKNSLSFRNFFTPHTGTARSVFAAITGLPDIEVNKTSSRNPLVVEQKTIINNFKGYEKFYFIGGSANWGNIRGILQHNIRGLNLYEEGSYSLPDMDVWGIDDASLFIESNWVLRKQKKPFFAIIQTSGNHRPYHIPQENYGFEPRNIDSQQLSENGFISLDEFNAFYFMDHSIGHFINQAKKEDYFDNTIFVFYGDHGITGYPGEHSPNYLGISDISGLHTPLVFYAPKLIGANKVDKIASELDLLPTIAGLVGIDYTNTTLGRNLMNPAFDNQRYAFTITHNKNSTLGLLSKDFYFRIIEDGTNPVLIDVHSSNSRDNVLNQHPEIADTMREMTFGLFETTKYLLHHNKSEHHRTTEGAIK</sequence>
<dbReference type="InterPro" id="IPR017850">
    <property type="entry name" value="Alkaline_phosphatase_core_sf"/>
</dbReference>
<evidence type="ECO:0000256" key="4">
    <source>
        <dbReference type="ARBA" id="ARBA00022989"/>
    </source>
</evidence>
<feature type="transmembrane region" description="Helical" evidence="6">
    <location>
        <begin position="28"/>
        <end position="45"/>
    </location>
</feature>
<keyword evidence="4 6" id="KW-1133">Transmembrane helix</keyword>
<dbReference type="SUPFAM" id="SSF53649">
    <property type="entry name" value="Alkaline phosphatase-like"/>
    <property type="match status" value="1"/>
</dbReference>
<evidence type="ECO:0000256" key="2">
    <source>
        <dbReference type="ARBA" id="ARBA00022475"/>
    </source>
</evidence>
<dbReference type="Gene3D" id="3.40.720.10">
    <property type="entry name" value="Alkaline Phosphatase, subunit A"/>
    <property type="match status" value="1"/>
</dbReference>
<evidence type="ECO:0000256" key="1">
    <source>
        <dbReference type="ARBA" id="ARBA00004651"/>
    </source>
</evidence>
<keyword evidence="3 6" id="KW-0812">Transmembrane</keyword>
<organism evidence="8">
    <name type="scientific">hydrothermal vent metagenome</name>
    <dbReference type="NCBI Taxonomy" id="652676"/>
    <lineage>
        <taxon>unclassified sequences</taxon>
        <taxon>metagenomes</taxon>
        <taxon>ecological metagenomes</taxon>
    </lineage>
</organism>
<dbReference type="InterPro" id="IPR012160">
    <property type="entry name" value="LtaS-like"/>
</dbReference>
<evidence type="ECO:0000259" key="7">
    <source>
        <dbReference type="Pfam" id="PF00884"/>
    </source>
</evidence>
<evidence type="ECO:0000256" key="3">
    <source>
        <dbReference type="ARBA" id="ARBA00022692"/>
    </source>
</evidence>
<evidence type="ECO:0000256" key="6">
    <source>
        <dbReference type="SAM" id="Phobius"/>
    </source>
</evidence>
<dbReference type="EMBL" id="UOFR01000040">
    <property type="protein sequence ID" value="VAW96707.1"/>
    <property type="molecule type" value="Genomic_DNA"/>
</dbReference>
<dbReference type="PIRSF" id="PIRSF005091">
    <property type="entry name" value="Mmb_sulf_HI1246"/>
    <property type="match status" value="1"/>
</dbReference>